<dbReference type="OrthoDB" id="398812at2"/>
<gene>
    <name evidence="1" type="ORF">NCTC10184_00078</name>
</gene>
<dbReference type="KEGG" id="mcob:NCTC10184_00078"/>
<sequence length="375" mass="43220">MKSKWKWLTFTPVPLVLSTVSCSSSFYQLEQTLKVTFSIDFAKNVETYQHNYQQVTNFLSKDQNESAYKYLLKDWARVNEITNYWTQNISNQNKISLLLQQPFDAKDIGYYASDGTFVSLKTNLAWVLEAMDLNTNGFFSQDNFAAKIWNFGRLNREIDEVVQSALTTFERTAYGRFYRTLTIDPYLSQDWPFYHGDKEKTDILFTRLNTDAASFHTDFVAKIYDASKSGIDYSKLGNVLNPDGTYGHVHALVNLWREWTSMFVVYRDPQTGQIIINSNNKAQAITDFYQRFIAAKSALGLTSEKIVIINTQVQGQTFAFETFLDNWQTVINQNKGPELFVSNYITQFEDRLFKPLAEMNAIGATLVRSINEFGV</sequence>
<reference evidence="1 2" key="1">
    <citation type="submission" date="2019-01" db="EMBL/GenBank/DDBJ databases">
        <authorList>
            <consortium name="Pathogen Informatics"/>
        </authorList>
    </citation>
    <scope>NUCLEOTIDE SEQUENCE [LARGE SCALE GENOMIC DNA]</scope>
    <source>
        <strain evidence="1 2">NCTC10184</strain>
    </source>
</reference>
<proteinExistence type="predicted"/>
<dbReference type="AlphaFoldDB" id="A0A449B9N1"/>
<accession>A0A449B9N1</accession>
<keyword evidence="2" id="KW-1185">Reference proteome</keyword>
<name>A0A449B9N1_9BACT</name>
<evidence type="ECO:0000313" key="1">
    <source>
        <dbReference type="EMBL" id="VEU77864.1"/>
    </source>
</evidence>
<evidence type="ECO:0000313" key="2">
    <source>
        <dbReference type="Proteomes" id="UP000290876"/>
    </source>
</evidence>
<organism evidence="1 2">
    <name type="scientific">Mycoplasmopsis columbinasalis</name>
    <dbReference type="NCBI Taxonomy" id="114880"/>
    <lineage>
        <taxon>Bacteria</taxon>
        <taxon>Bacillati</taxon>
        <taxon>Mycoplasmatota</taxon>
        <taxon>Mycoplasmoidales</taxon>
        <taxon>Metamycoplasmataceae</taxon>
        <taxon>Mycoplasmopsis</taxon>
    </lineage>
</organism>
<evidence type="ECO:0008006" key="3">
    <source>
        <dbReference type="Google" id="ProtNLM"/>
    </source>
</evidence>
<dbReference type="RefSeq" id="WP_129622724.1">
    <property type="nucleotide sequence ID" value="NZ_LR215043.1"/>
</dbReference>
<dbReference type="Proteomes" id="UP000290876">
    <property type="component" value="Chromosome"/>
</dbReference>
<protein>
    <recommendedName>
        <fullName evidence="3">Lipoprotein</fullName>
    </recommendedName>
</protein>
<dbReference type="NCBIfam" id="NF045977">
    <property type="entry name" value="MAG0770_fam_LP"/>
    <property type="match status" value="1"/>
</dbReference>
<dbReference type="PROSITE" id="PS51257">
    <property type="entry name" value="PROKAR_LIPOPROTEIN"/>
    <property type="match status" value="1"/>
</dbReference>
<dbReference type="EMBL" id="LR215043">
    <property type="protein sequence ID" value="VEU77864.1"/>
    <property type="molecule type" value="Genomic_DNA"/>
</dbReference>